<organism evidence="1 2">
    <name type="scientific">Jingyaoa shaoxingensis</name>
    <dbReference type="NCBI Taxonomy" id="2763671"/>
    <lineage>
        <taxon>Bacteria</taxon>
        <taxon>Bacillati</taxon>
        <taxon>Bacillota</taxon>
        <taxon>Clostridia</taxon>
        <taxon>Lachnospirales</taxon>
        <taxon>Lachnospiraceae</taxon>
        <taxon>Jingyaoa</taxon>
    </lineage>
</organism>
<sequence>METSRKKMKEEAVRRLLKWGLHPNVVREFKEEGKLNRSEGPGLLYWLTDEEQQIVKRFEKDHNKIVYHLIKTPTSIGMLYNILYVGADVGEWTLDNDDLMAGQQLVYVKNMDADDCSEFGSIGIKRTVAGGLERTW</sequence>
<dbReference type="EMBL" id="JACRSZ010000011">
    <property type="protein sequence ID" value="MBC8573633.1"/>
    <property type="molecule type" value="Genomic_DNA"/>
</dbReference>
<evidence type="ECO:0000313" key="2">
    <source>
        <dbReference type="Proteomes" id="UP000657421"/>
    </source>
</evidence>
<protein>
    <submittedName>
        <fullName evidence="1">Uncharacterized protein</fullName>
    </submittedName>
</protein>
<comment type="caution">
    <text evidence="1">The sequence shown here is derived from an EMBL/GenBank/DDBJ whole genome shotgun (WGS) entry which is preliminary data.</text>
</comment>
<gene>
    <name evidence="1" type="ORF">H8716_11155</name>
</gene>
<accession>A0ABR7NB64</accession>
<keyword evidence="2" id="KW-1185">Reference proteome</keyword>
<proteinExistence type="predicted"/>
<name>A0ABR7NB64_9FIRM</name>
<reference evidence="1 2" key="1">
    <citation type="submission" date="2020-08" db="EMBL/GenBank/DDBJ databases">
        <title>Genome public.</title>
        <authorList>
            <person name="Liu C."/>
            <person name="Sun Q."/>
        </authorList>
    </citation>
    <scope>NUCLEOTIDE SEQUENCE [LARGE SCALE GENOMIC DNA]</scope>
    <source>
        <strain evidence="1 2">NSJ-46</strain>
    </source>
</reference>
<dbReference type="RefSeq" id="WP_249308921.1">
    <property type="nucleotide sequence ID" value="NZ_JACRSZ010000011.1"/>
</dbReference>
<dbReference type="Proteomes" id="UP000657421">
    <property type="component" value="Unassembled WGS sequence"/>
</dbReference>
<evidence type="ECO:0000313" key="1">
    <source>
        <dbReference type="EMBL" id="MBC8573633.1"/>
    </source>
</evidence>